<evidence type="ECO:0000256" key="2">
    <source>
        <dbReference type="ARBA" id="ARBA00007129"/>
    </source>
</evidence>
<protein>
    <submittedName>
        <fullName evidence="11">Tubby C-terminal domain-containing protein</fullName>
    </submittedName>
</protein>
<evidence type="ECO:0000256" key="3">
    <source>
        <dbReference type="ARBA" id="ARBA00022490"/>
    </source>
</evidence>
<dbReference type="PANTHER" id="PTHR16517:SF2">
    <property type="entry name" value="TUBBY-RELATED PROTEIN 4"/>
    <property type="match status" value="1"/>
</dbReference>
<feature type="domain" description="IFT121/TULP4 N-terminal" evidence="9">
    <location>
        <begin position="18"/>
        <end position="303"/>
    </location>
</feature>
<feature type="compositionally biased region" description="Basic and acidic residues" evidence="7">
    <location>
        <begin position="541"/>
        <end position="551"/>
    </location>
</feature>
<reference evidence="11" key="1">
    <citation type="submission" date="2022-11" db="UniProtKB">
        <authorList>
            <consortium name="WormBaseParasite"/>
        </authorList>
    </citation>
    <scope>IDENTIFICATION</scope>
</reference>
<dbReference type="InterPro" id="IPR015943">
    <property type="entry name" value="WD40/YVTN_repeat-like_dom_sf"/>
</dbReference>
<organism evidence="10 11">
    <name type="scientific">Panagrolaimus superbus</name>
    <dbReference type="NCBI Taxonomy" id="310955"/>
    <lineage>
        <taxon>Eukaryota</taxon>
        <taxon>Metazoa</taxon>
        <taxon>Ecdysozoa</taxon>
        <taxon>Nematoda</taxon>
        <taxon>Chromadorea</taxon>
        <taxon>Rhabditida</taxon>
        <taxon>Tylenchina</taxon>
        <taxon>Panagrolaimomorpha</taxon>
        <taxon>Panagrolaimoidea</taxon>
        <taxon>Panagrolaimidae</taxon>
        <taxon>Panagrolaimus</taxon>
    </lineage>
</organism>
<comment type="subcellular location">
    <subcellularLocation>
        <location evidence="1">Cytoplasm</location>
    </subcellularLocation>
</comment>
<evidence type="ECO:0000259" key="9">
    <source>
        <dbReference type="Pfam" id="PF24797"/>
    </source>
</evidence>
<dbReference type="PANTHER" id="PTHR16517">
    <property type="entry name" value="TUBBY-RELATED"/>
    <property type="match status" value="1"/>
</dbReference>
<dbReference type="InterPro" id="IPR036322">
    <property type="entry name" value="WD40_repeat_dom_sf"/>
</dbReference>
<keyword evidence="3" id="KW-0963">Cytoplasm</keyword>
<accession>A0A914YU42</accession>
<dbReference type="AlphaFoldDB" id="A0A914YU42"/>
<feature type="repeat" description="WD" evidence="6">
    <location>
        <begin position="66"/>
        <end position="97"/>
    </location>
</feature>
<dbReference type="WBParaSite" id="PSU_v2.g3176.t1">
    <property type="protein sequence ID" value="PSU_v2.g3176.t1"/>
    <property type="gene ID" value="PSU_v2.g3176"/>
</dbReference>
<dbReference type="InterPro" id="IPR001680">
    <property type="entry name" value="WD40_rpt"/>
</dbReference>
<dbReference type="SUPFAM" id="SSF54518">
    <property type="entry name" value="Tubby C-terminal domain-like"/>
    <property type="match status" value="1"/>
</dbReference>
<dbReference type="Proteomes" id="UP000887577">
    <property type="component" value="Unplaced"/>
</dbReference>
<evidence type="ECO:0000313" key="11">
    <source>
        <dbReference type="WBParaSite" id="PSU_v2.g3176.t1"/>
    </source>
</evidence>
<dbReference type="InterPro" id="IPR025659">
    <property type="entry name" value="Tubby-like_C"/>
</dbReference>
<feature type="domain" description="Tubby C-terminal" evidence="8">
    <location>
        <begin position="903"/>
        <end position="986"/>
    </location>
</feature>
<dbReference type="SMART" id="SM00320">
    <property type="entry name" value="WD40"/>
    <property type="match status" value="3"/>
</dbReference>
<evidence type="ECO:0000256" key="6">
    <source>
        <dbReference type="PROSITE-ProRule" id="PRU00221"/>
    </source>
</evidence>
<keyword evidence="5" id="KW-0677">Repeat</keyword>
<dbReference type="InterPro" id="IPR000007">
    <property type="entry name" value="Tubby_C"/>
</dbReference>
<feature type="region of interest" description="Disordered" evidence="7">
    <location>
        <begin position="754"/>
        <end position="782"/>
    </location>
</feature>
<feature type="region of interest" description="Disordered" evidence="7">
    <location>
        <begin position="541"/>
        <end position="563"/>
    </location>
</feature>
<comment type="similarity">
    <text evidence="2">Belongs to the TUB family.</text>
</comment>
<dbReference type="InterPro" id="IPR056159">
    <property type="entry name" value="Beta-prop_IFT121_TULP_N"/>
</dbReference>
<keyword evidence="10" id="KW-1185">Reference proteome</keyword>
<dbReference type="Pfam" id="PF24797">
    <property type="entry name" value="Beta-prop_WDR35_TULP_N"/>
    <property type="match status" value="1"/>
</dbReference>
<evidence type="ECO:0000256" key="1">
    <source>
        <dbReference type="ARBA" id="ARBA00004496"/>
    </source>
</evidence>
<evidence type="ECO:0000256" key="5">
    <source>
        <dbReference type="ARBA" id="ARBA00022737"/>
    </source>
</evidence>
<dbReference type="Gene3D" id="3.20.90.10">
    <property type="entry name" value="Tubby Protein, Chain A"/>
    <property type="match status" value="1"/>
</dbReference>
<sequence>MKIFWESSNSAGSTIEPTITCLAWMPNALKENRGLLAIGSESGVVGITYTDISGENQCNRRYNFNLRGHHSAIHHVSWNKPQSKLVSCDVTGFIYVWVPNDERWSVELVNDRGVKVKDFCWSPSGNSTLICYEDNFVLIGSSSGTRVWSNNYDTVVHCGCWNPLSEEVVMGFNSGSIQVLNEHGNIIHEREIFAVSVIKVAFSSIRECDQKWTLALCSALDEVVFANTYYEIESFTYQSVDPIHKMEWSCDGTMLAIICASNRITILSYRGDILHTFTAPISKIPLTAFTWAHDDTVVIIAAGGSIATGRVIRDVPLLSQLVTYQLWVNSGRNPNRVDQLSLPTREKNTLKELDHHVIQCRVPKVSAIPKAICKPTEWRWYCTIIPVPRKSYHYMLCVEHMGGLIPILLGKQINRIIPQFLISLPPHLFKKENGLRAKYENGSSAQVEDLATFRRESNQRASLWRQSKRQFRRFMNKRVTTRSSRQPPTLVHVTSNVWCTKFKISNSGIDHLPNFLANVVYKTSVLHLQPRQMTIHLSDLREPSQEIESKSLSEAATPASRRTVPNPRRFNSADAVTSNNTLRQTGANIEEDVAELQRLLNDNTEIFNNNEERNLTPMEFDDDHDTALLAEEKVFYSTVLTEFHALREALNNHIDRMKQFATEIEFASCHLVGNKQPQQPSIINRSLQTIAKSSIIQSNQPAVPSNTPVLGHAGVFAGRPSTSTGVPRNDEWRNRLENIEFIDDDGEEVVASDDNQRLLSTSSSKSSAQRITHTSKKKQKQLNDIRAVVEKLSLMANELSTRMPPSNSNGRNPSANLRVGNNAVGSKAIPTLKQELPSTIAELRAEVRNIAHQVSQIEEKITIDMLNDIRGDLQQRVFNIKAVLGEPLLSSVGGNLDGQNNSVKKAKQPQKTLTMTNKTPFWNEQTQVYQLDFGGRVLVESAKNFQIEYNSEQVMQFGRIENGSYTLDFKQPFSCIQAFSIALASITQRLK</sequence>
<name>A0A914YU42_9BILA</name>
<keyword evidence="4 6" id="KW-0853">WD repeat</keyword>
<evidence type="ECO:0000259" key="8">
    <source>
        <dbReference type="Pfam" id="PF01167"/>
    </source>
</evidence>
<evidence type="ECO:0000256" key="7">
    <source>
        <dbReference type="SAM" id="MobiDB-lite"/>
    </source>
</evidence>
<proteinExistence type="inferred from homology"/>
<dbReference type="PROSITE" id="PS50082">
    <property type="entry name" value="WD_REPEATS_2"/>
    <property type="match status" value="1"/>
</dbReference>
<dbReference type="SUPFAM" id="SSF50978">
    <property type="entry name" value="WD40 repeat-like"/>
    <property type="match status" value="1"/>
</dbReference>
<dbReference type="Gene3D" id="2.130.10.10">
    <property type="entry name" value="YVTN repeat-like/Quinoprotein amine dehydrogenase"/>
    <property type="match status" value="2"/>
</dbReference>
<dbReference type="GO" id="GO:0005737">
    <property type="term" value="C:cytoplasm"/>
    <property type="evidence" value="ECO:0007669"/>
    <property type="project" value="UniProtKB-SubCell"/>
</dbReference>
<evidence type="ECO:0000313" key="10">
    <source>
        <dbReference type="Proteomes" id="UP000887577"/>
    </source>
</evidence>
<evidence type="ECO:0000256" key="4">
    <source>
        <dbReference type="ARBA" id="ARBA00022574"/>
    </source>
</evidence>
<dbReference type="Pfam" id="PF01167">
    <property type="entry name" value="Tub"/>
    <property type="match status" value="1"/>
</dbReference>